<dbReference type="InterPro" id="IPR001406">
    <property type="entry name" value="PsdUridine_synth_TruA"/>
</dbReference>
<keyword evidence="4" id="KW-1185">Reference proteome</keyword>
<gene>
    <name evidence="2" type="ORF">PMAYCL1PPCAC_01445</name>
    <name evidence="3" type="ORF">PMAYCL1PPCAC_33453</name>
</gene>
<evidence type="ECO:0000313" key="4">
    <source>
        <dbReference type="Proteomes" id="UP001328107"/>
    </source>
</evidence>
<dbReference type="EMBL" id="BTRK01000037">
    <property type="protein sequence ID" value="GMR63258.1"/>
    <property type="molecule type" value="Genomic_DNA"/>
</dbReference>
<dbReference type="PANTHER" id="PTHR11142">
    <property type="entry name" value="PSEUDOURIDYLATE SYNTHASE"/>
    <property type="match status" value="1"/>
</dbReference>
<evidence type="ECO:0000313" key="3">
    <source>
        <dbReference type="EMBL" id="GMR63258.1"/>
    </source>
</evidence>
<evidence type="ECO:0000313" key="2">
    <source>
        <dbReference type="EMBL" id="GMR31250.1"/>
    </source>
</evidence>
<name>A0AAN5DGJ4_9BILA</name>
<dbReference type="GO" id="GO:1990481">
    <property type="term" value="P:mRNA pseudouridine synthesis"/>
    <property type="evidence" value="ECO:0007669"/>
    <property type="project" value="TreeGrafter"/>
</dbReference>
<dbReference type="GO" id="GO:0005634">
    <property type="term" value="C:nucleus"/>
    <property type="evidence" value="ECO:0007669"/>
    <property type="project" value="TreeGrafter"/>
</dbReference>
<comment type="caution">
    <text evidence="3">The sequence shown here is derived from an EMBL/GenBank/DDBJ whole genome shotgun (WGS) entry which is preliminary data.</text>
</comment>
<accession>A0AAN5DGJ4</accession>
<feature type="non-terminal residue" evidence="3">
    <location>
        <position position="1"/>
    </location>
</feature>
<dbReference type="SUPFAM" id="SSF55120">
    <property type="entry name" value="Pseudouridine synthase"/>
    <property type="match status" value="1"/>
</dbReference>
<feature type="non-terminal residue" evidence="3">
    <location>
        <position position="105"/>
    </location>
</feature>
<dbReference type="AlphaFoldDB" id="A0AAN5DGJ4"/>
<dbReference type="Proteomes" id="UP001328107">
    <property type="component" value="Unassembled WGS sequence"/>
</dbReference>
<dbReference type="GO" id="GO:0009982">
    <property type="term" value="F:pseudouridine synthase activity"/>
    <property type="evidence" value="ECO:0007669"/>
    <property type="project" value="InterPro"/>
</dbReference>
<sequence length="105" mass="12157">TIESHVLDAMLELKWITPELRQNPFDFYFQRASRTDRRVSAVRQLISCQLDSALDLPSRGAELINGKLPDDIRVFGLRRVTNNFHPQKHCSGRTYTYTLPTYAFA</sequence>
<keyword evidence="1" id="KW-0413">Isomerase</keyword>
<protein>
    <submittedName>
        <fullName evidence="3">Uncharacterized protein</fullName>
    </submittedName>
</protein>
<dbReference type="InterPro" id="IPR020094">
    <property type="entry name" value="TruA/RsuA/RluB/E/F_N"/>
</dbReference>
<proteinExistence type="predicted"/>
<reference evidence="4" key="1">
    <citation type="submission" date="2022-10" db="EMBL/GenBank/DDBJ databases">
        <title>Genome assembly of Pristionchus species.</title>
        <authorList>
            <person name="Yoshida K."/>
            <person name="Sommer R.J."/>
        </authorList>
    </citation>
    <scope>NUCLEOTIDE SEQUENCE [LARGE SCALE GENOMIC DNA]</scope>
    <source>
        <strain evidence="2 4">RS5460</strain>
    </source>
</reference>
<evidence type="ECO:0000256" key="1">
    <source>
        <dbReference type="ARBA" id="ARBA00023235"/>
    </source>
</evidence>
<dbReference type="GO" id="GO:0003723">
    <property type="term" value="F:RNA binding"/>
    <property type="evidence" value="ECO:0007669"/>
    <property type="project" value="InterPro"/>
</dbReference>
<dbReference type="EMBL" id="BTRK01000001">
    <property type="protein sequence ID" value="GMR31250.1"/>
    <property type="molecule type" value="Genomic_DNA"/>
</dbReference>
<dbReference type="GO" id="GO:0031119">
    <property type="term" value="P:tRNA pseudouridine synthesis"/>
    <property type="evidence" value="ECO:0007669"/>
    <property type="project" value="TreeGrafter"/>
</dbReference>
<organism evidence="3 4">
    <name type="scientific">Pristionchus mayeri</name>
    <dbReference type="NCBI Taxonomy" id="1317129"/>
    <lineage>
        <taxon>Eukaryota</taxon>
        <taxon>Metazoa</taxon>
        <taxon>Ecdysozoa</taxon>
        <taxon>Nematoda</taxon>
        <taxon>Chromadorea</taxon>
        <taxon>Rhabditida</taxon>
        <taxon>Rhabditina</taxon>
        <taxon>Diplogasteromorpha</taxon>
        <taxon>Diplogasteroidea</taxon>
        <taxon>Neodiplogasteridae</taxon>
        <taxon>Pristionchus</taxon>
    </lineage>
</organism>
<dbReference type="PANTHER" id="PTHR11142:SF4">
    <property type="entry name" value="PSEUDOURIDYLATE SYNTHASE 1 HOMOLOG"/>
    <property type="match status" value="1"/>
</dbReference>
<dbReference type="Gene3D" id="3.30.70.580">
    <property type="entry name" value="Pseudouridine synthase I, catalytic domain, N-terminal subdomain"/>
    <property type="match status" value="1"/>
</dbReference>
<reference evidence="3" key="2">
    <citation type="submission" date="2023-06" db="EMBL/GenBank/DDBJ databases">
        <title>Genome assembly of Pristionchus species.</title>
        <authorList>
            <person name="Yoshida K."/>
            <person name="Sommer R.J."/>
        </authorList>
    </citation>
    <scope>NUCLEOTIDE SEQUENCE</scope>
    <source>
        <strain evidence="3">RS5460</strain>
    </source>
</reference>
<dbReference type="InterPro" id="IPR020103">
    <property type="entry name" value="PsdUridine_synth_cat_dom_sf"/>
</dbReference>